<dbReference type="GeneID" id="5470296"/>
<dbReference type="KEGG" id="vg:5470296"/>
<name>A7KA58_9PHYC</name>
<dbReference type="GO" id="GO:0008296">
    <property type="term" value="F:3'-5'-DNA exonuclease activity"/>
    <property type="evidence" value="ECO:0007669"/>
    <property type="project" value="TreeGrafter"/>
</dbReference>
<protein>
    <recommendedName>
        <fullName evidence="8">DNA polymerase</fullName>
        <ecNumber evidence="8">2.7.7.7</ecNumber>
    </recommendedName>
</protein>
<dbReference type="Pfam" id="PF03104">
    <property type="entry name" value="DNA_pol_B_exo1"/>
    <property type="match status" value="1"/>
</dbReference>
<dbReference type="GO" id="GO:0006287">
    <property type="term" value="P:base-excision repair, gap-filling"/>
    <property type="evidence" value="ECO:0007669"/>
    <property type="project" value="TreeGrafter"/>
</dbReference>
<gene>
    <name evidence="11" type="primary">Z798L</name>
    <name evidence="11" type="ORF">ATCV1_Z798L</name>
</gene>
<proteinExistence type="inferred from homology"/>
<dbReference type="GO" id="GO:0039693">
    <property type="term" value="P:viral DNA genome replication"/>
    <property type="evidence" value="ECO:0007669"/>
    <property type="project" value="UniProtKB-KW"/>
</dbReference>
<evidence type="ECO:0000259" key="10">
    <source>
        <dbReference type="Pfam" id="PF03104"/>
    </source>
</evidence>
<keyword evidence="5" id="KW-1194">Viral DNA replication</keyword>
<comment type="catalytic activity">
    <reaction evidence="7 8">
        <text>DNA(n) + a 2'-deoxyribonucleoside 5'-triphosphate = DNA(n+1) + diphosphate</text>
        <dbReference type="Rhea" id="RHEA:22508"/>
        <dbReference type="Rhea" id="RHEA-COMP:17339"/>
        <dbReference type="Rhea" id="RHEA-COMP:17340"/>
        <dbReference type="ChEBI" id="CHEBI:33019"/>
        <dbReference type="ChEBI" id="CHEBI:61560"/>
        <dbReference type="ChEBI" id="CHEBI:173112"/>
        <dbReference type="EC" id="2.7.7.7"/>
    </reaction>
</comment>
<evidence type="ECO:0000256" key="6">
    <source>
        <dbReference type="ARBA" id="ARBA00023125"/>
    </source>
</evidence>
<dbReference type="InterPro" id="IPR043502">
    <property type="entry name" value="DNA/RNA_pol_sf"/>
</dbReference>
<dbReference type="PRINTS" id="PR00106">
    <property type="entry name" value="DNAPOLB"/>
</dbReference>
<dbReference type="PANTHER" id="PTHR10322">
    <property type="entry name" value="DNA POLYMERASE CATALYTIC SUBUNIT"/>
    <property type="match status" value="1"/>
</dbReference>
<keyword evidence="8" id="KW-0235">DNA replication</keyword>
<dbReference type="InterPro" id="IPR042087">
    <property type="entry name" value="DNA_pol_B_thumb"/>
</dbReference>
<dbReference type="NCBIfam" id="TIGR00592">
    <property type="entry name" value="pol2"/>
    <property type="match status" value="2"/>
</dbReference>
<dbReference type="SUPFAM" id="SSF53098">
    <property type="entry name" value="Ribonuclease H-like"/>
    <property type="match status" value="1"/>
</dbReference>
<keyword evidence="6 8" id="KW-0238">DNA-binding</keyword>
<dbReference type="PROSITE" id="PS00116">
    <property type="entry name" value="DNA_POLYMERASE_B"/>
    <property type="match status" value="1"/>
</dbReference>
<evidence type="ECO:0000313" key="11">
    <source>
        <dbReference type="EMBL" id="ABT16932.1"/>
    </source>
</evidence>
<dbReference type="InterPro" id="IPR036397">
    <property type="entry name" value="RNaseH_sf"/>
</dbReference>
<dbReference type="InterPro" id="IPR006172">
    <property type="entry name" value="DNA-dir_DNA_pol_B"/>
</dbReference>
<feature type="domain" description="DNA-directed DNA polymerase family B exonuclease" evidence="10">
    <location>
        <begin position="114"/>
        <end position="351"/>
    </location>
</feature>
<reference evidence="11 12" key="1">
    <citation type="submission" date="2006-09" db="EMBL/GenBank/DDBJ databases">
        <title>Sequence and annotation of the 288-kb ATCV-1 virus that infects an endosymbiotic Chlorella strain of the heliozoon Acanthocystis turfacea.</title>
        <authorList>
            <person name="Fitzgerald L.A."/>
            <person name="Graves M.V."/>
            <person name="Li X."/>
            <person name="Pfitzner A.J.P."/>
            <person name="Hartigan J."/>
            <person name="Van Etten J.L."/>
        </authorList>
    </citation>
    <scope>NUCLEOTIDE SEQUENCE [LARGE SCALE GENOMIC DNA]</scope>
    <source>
        <strain evidence="11 12">ATCV-1</strain>
    </source>
</reference>
<evidence type="ECO:0000256" key="8">
    <source>
        <dbReference type="RuleBase" id="RU000442"/>
    </source>
</evidence>
<dbReference type="SMR" id="A7KA58"/>
<dbReference type="InterPro" id="IPR023211">
    <property type="entry name" value="DNA_pol_palm_dom_sf"/>
</dbReference>
<evidence type="ECO:0000259" key="9">
    <source>
        <dbReference type="Pfam" id="PF00136"/>
    </source>
</evidence>
<dbReference type="GO" id="GO:0006297">
    <property type="term" value="P:nucleotide-excision repair, DNA gap filling"/>
    <property type="evidence" value="ECO:0007669"/>
    <property type="project" value="TreeGrafter"/>
</dbReference>
<dbReference type="Gene3D" id="1.10.132.60">
    <property type="entry name" value="DNA polymerase family B, C-terminal domain"/>
    <property type="match status" value="1"/>
</dbReference>
<dbReference type="InterPro" id="IPR017964">
    <property type="entry name" value="DNA-dir_DNA_pol_B_CS"/>
</dbReference>
<dbReference type="InterPro" id="IPR006133">
    <property type="entry name" value="DNA-dir_DNA_pol_B_exonuc"/>
</dbReference>
<dbReference type="SMART" id="SM00486">
    <property type="entry name" value="POLBc"/>
    <property type="match status" value="1"/>
</dbReference>
<dbReference type="EMBL" id="EF101928">
    <property type="protein sequence ID" value="ABT16932.1"/>
    <property type="molecule type" value="Genomic_DNA"/>
</dbReference>
<evidence type="ECO:0000256" key="7">
    <source>
        <dbReference type="ARBA" id="ARBA00049244"/>
    </source>
</evidence>
<dbReference type="InterPro" id="IPR012337">
    <property type="entry name" value="RNaseH-like_sf"/>
</dbReference>
<dbReference type="SUPFAM" id="SSF56672">
    <property type="entry name" value="DNA/RNA polymerases"/>
    <property type="match status" value="1"/>
</dbReference>
<keyword evidence="2 8" id="KW-0808">Transferase</keyword>
<evidence type="ECO:0000256" key="1">
    <source>
        <dbReference type="ARBA" id="ARBA00005755"/>
    </source>
</evidence>
<comment type="similarity">
    <text evidence="1 8">Belongs to the DNA polymerase type-B family.</text>
</comment>
<keyword evidence="3 8" id="KW-0548">Nucleotidyltransferase</keyword>
<keyword evidence="12" id="KW-1185">Reference proteome</keyword>
<organism evidence="11 12">
    <name type="scientific">Chlorovirus heliozoae</name>
    <dbReference type="NCBI Taxonomy" id="322019"/>
    <lineage>
        <taxon>Viruses</taxon>
        <taxon>Varidnaviria</taxon>
        <taxon>Bamfordvirae</taxon>
        <taxon>Nucleocytoviricota</taxon>
        <taxon>Megaviricetes</taxon>
        <taxon>Algavirales</taxon>
        <taxon>Phycodnaviridae</taxon>
        <taxon>Chlorovirus</taxon>
    </lineage>
</organism>
<dbReference type="InterPro" id="IPR006134">
    <property type="entry name" value="DNA-dir_DNA_pol_B_multi_dom"/>
</dbReference>
<dbReference type="GO" id="GO:0003887">
    <property type="term" value="F:DNA-directed DNA polymerase activity"/>
    <property type="evidence" value="ECO:0007669"/>
    <property type="project" value="UniProtKB-KW"/>
</dbReference>
<evidence type="ECO:0000256" key="5">
    <source>
        <dbReference type="ARBA" id="ARBA00023109"/>
    </source>
</evidence>
<dbReference type="Proteomes" id="UP000202420">
    <property type="component" value="Segment"/>
</dbReference>
<evidence type="ECO:0000256" key="4">
    <source>
        <dbReference type="ARBA" id="ARBA00022932"/>
    </source>
</evidence>
<feature type="domain" description="DNA-directed DNA polymerase family B multifunctional" evidence="9">
    <location>
        <begin position="415"/>
        <end position="846"/>
    </location>
</feature>
<evidence type="ECO:0000256" key="3">
    <source>
        <dbReference type="ARBA" id="ARBA00022695"/>
    </source>
</evidence>
<dbReference type="Pfam" id="PF00136">
    <property type="entry name" value="DNA_pol_B"/>
    <property type="match status" value="1"/>
</dbReference>
<dbReference type="Gene3D" id="3.90.1600.10">
    <property type="entry name" value="Palm domain of DNA polymerase"/>
    <property type="match status" value="1"/>
</dbReference>
<dbReference type="OrthoDB" id="165at10239"/>
<dbReference type="EC" id="2.7.7.7" evidence="8"/>
<dbReference type="RefSeq" id="YP_001427279.1">
    <property type="nucleotide sequence ID" value="NC_008724.1"/>
</dbReference>
<sequence length="902" mass="102511">MDIYPVDWRSGDENGQFKITMFGKTVDGKSSCVRIRFTPSFLLEMPDSWSAPRQRLFITETVMKYGAIKDMCLPVQRKSLWGFDNGKSRNMAQFAFPTMEAMRKAKYGLKGNHQVYESSVDPIIRLFHLRKLSPSGWVRVSQSYPAMTRVSRCDVEIECNFTQVGPSDVVTTPPLVIASWDIETYSRERKFPLASNPDDYVTQIATSFQRYGEAEPFKRVVFCLNDTADVQGVEIVSCSQEADVINAWMDAITKEKTDVLIGYNVFQYDWKYVYGRAQMLVDDATAEETVFPEKLGYLLEDGGKVVERELASNAFGQNFFYYLDTPGVIQLDLLQWFRKNRNLESYSLNNVSKLYLGDQKDDLPAMKIFEKFEGDAEDRAVIAKYAAQDTLLPLKLLSKLAIFEDVAEMANAVKIPMDWVGFRGQQVRAFSCLFGKAREMGYAIPDNKAWPAEGKFEGATVLEPKKGAYFEPIAALDFASLYPSIIRAHNMSPETIVMEPKFANVPGVEYYEIQTGIGKFRYSQKSQGVVPALLDDLAKFRKNAKKLMAQAHKEGDDFKEALYDASQRSYKVVMNSVYGFLGASKGFIPCVPIAASVTATGRNMIDVAARRALELLPGSVVVYGDTDSIMVKMKLPEGKDQNNINDHFEVAKWLAGEITKEYKAPNDLEFEKIYYPYILYSKKRYAAIKFEDPNEKGKVDVKGLALVRRDFSPITRDILKESLDTILFAKDTPTAVKDTREKIRKVLDNEYPMEKFVMSKTLKTGYKNEMQPHLIVANKILERTGVPVPSGARVPFVYVEDDDKIDLKQSMRAEDPTFAQNNGLVVDRLFYIDHQLLKPLVSLFDPLVDDPEKELFGHEDVVEKIEMLKNVHNKQLKVTKRVKKNASNRQHEITSFFKTKGK</sequence>
<dbReference type="InterPro" id="IPR050240">
    <property type="entry name" value="DNA_pol_type-B"/>
</dbReference>
<dbReference type="Gene3D" id="3.30.420.10">
    <property type="entry name" value="Ribonuclease H-like superfamily/Ribonuclease H"/>
    <property type="match status" value="1"/>
</dbReference>
<dbReference type="PANTHER" id="PTHR10322:SF23">
    <property type="entry name" value="DNA POLYMERASE DELTA CATALYTIC SUBUNIT"/>
    <property type="match status" value="1"/>
</dbReference>
<dbReference type="GO" id="GO:0000166">
    <property type="term" value="F:nucleotide binding"/>
    <property type="evidence" value="ECO:0007669"/>
    <property type="project" value="InterPro"/>
</dbReference>
<evidence type="ECO:0000313" key="12">
    <source>
        <dbReference type="Proteomes" id="UP000202420"/>
    </source>
</evidence>
<dbReference type="GO" id="GO:0003677">
    <property type="term" value="F:DNA binding"/>
    <property type="evidence" value="ECO:0007669"/>
    <property type="project" value="UniProtKB-KW"/>
</dbReference>
<evidence type="ECO:0000256" key="2">
    <source>
        <dbReference type="ARBA" id="ARBA00022679"/>
    </source>
</evidence>
<dbReference type="GO" id="GO:0045004">
    <property type="term" value="P:DNA replication proofreading"/>
    <property type="evidence" value="ECO:0007669"/>
    <property type="project" value="TreeGrafter"/>
</dbReference>
<keyword evidence="4 8" id="KW-0239">DNA-directed DNA polymerase</keyword>
<accession>A7KA58</accession>
<dbReference type="Gene3D" id="1.10.287.690">
    <property type="entry name" value="Helix hairpin bin"/>
    <property type="match status" value="1"/>
</dbReference>